<protein>
    <submittedName>
        <fullName evidence="1">Uncharacterized protein</fullName>
    </submittedName>
</protein>
<dbReference type="Proteomes" id="UP000828390">
    <property type="component" value="Unassembled WGS sequence"/>
</dbReference>
<dbReference type="EMBL" id="JAIWYP010000004">
    <property type="protein sequence ID" value="KAH3829744.1"/>
    <property type="molecule type" value="Genomic_DNA"/>
</dbReference>
<name>A0A9D4K0D0_DREPO</name>
<evidence type="ECO:0000313" key="2">
    <source>
        <dbReference type="Proteomes" id="UP000828390"/>
    </source>
</evidence>
<reference evidence="1" key="2">
    <citation type="submission" date="2020-11" db="EMBL/GenBank/DDBJ databases">
        <authorList>
            <person name="McCartney M.A."/>
            <person name="Auch B."/>
            <person name="Kono T."/>
            <person name="Mallez S."/>
            <person name="Becker A."/>
            <person name="Gohl D.M."/>
            <person name="Silverstein K.A.T."/>
            <person name="Koren S."/>
            <person name="Bechman K.B."/>
            <person name="Herman A."/>
            <person name="Abrahante J.E."/>
            <person name="Garbe J."/>
        </authorList>
    </citation>
    <scope>NUCLEOTIDE SEQUENCE</scope>
    <source>
        <strain evidence="1">Duluth1</strain>
        <tissue evidence="1">Whole animal</tissue>
    </source>
</reference>
<gene>
    <name evidence="1" type="ORF">DPMN_102972</name>
</gene>
<organism evidence="1 2">
    <name type="scientific">Dreissena polymorpha</name>
    <name type="common">Zebra mussel</name>
    <name type="synonym">Mytilus polymorpha</name>
    <dbReference type="NCBI Taxonomy" id="45954"/>
    <lineage>
        <taxon>Eukaryota</taxon>
        <taxon>Metazoa</taxon>
        <taxon>Spiralia</taxon>
        <taxon>Lophotrochozoa</taxon>
        <taxon>Mollusca</taxon>
        <taxon>Bivalvia</taxon>
        <taxon>Autobranchia</taxon>
        <taxon>Heteroconchia</taxon>
        <taxon>Euheterodonta</taxon>
        <taxon>Imparidentia</taxon>
        <taxon>Neoheterodontei</taxon>
        <taxon>Myida</taxon>
        <taxon>Dreissenoidea</taxon>
        <taxon>Dreissenidae</taxon>
        <taxon>Dreissena</taxon>
    </lineage>
</organism>
<keyword evidence="2" id="KW-1185">Reference proteome</keyword>
<accession>A0A9D4K0D0</accession>
<proteinExistence type="predicted"/>
<sequence>MHGTLATGVCASVNWAACGEHVIKEKTQDRRSSDANSTSCGRIASLTNMFHTLQNTDQYKDNSMLSYSQNQLASSSADKKTC</sequence>
<evidence type="ECO:0000313" key="1">
    <source>
        <dbReference type="EMBL" id="KAH3829744.1"/>
    </source>
</evidence>
<reference evidence="1" key="1">
    <citation type="journal article" date="2019" name="bioRxiv">
        <title>The Genome of the Zebra Mussel, Dreissena polymorpha: A Resource for Invasive Species Research.</title>
        <authorList>
            <person name="McCartney M.A."/>
            <person name="Auch B."/>
            <person name="Kono T."/>
            <person name="Mallez S."/>
            <person name="Zhang Y."/>
            <person name="Obille A."/>
            <person name="Becker A."/>
            <person name="Abrahante J.E."/>
            <person name="Garbe J."/>
            <person name="Badalamenti J.P."/>
            <person name="Herman A."/>
            <person name="Mangelson H."/>
            <person name="Liachko I."/>
            <person name="Sullivan S."/>
            <person name="Sone E.D."/>
            <person name="Koren S."/>
            <person name="Silverstein K.A.T."/>
            <person name="Beckman K.B."/>
            <person name="Gohl D.M."/>
        </authorList>
    </citation>
    <scope>NUCLEOTIDE SEQUENCE</scope>
    <source>
        <strain evidence="1">Duluth1</strain>
        <tissue evidence="1">Whole animal</tissue>
    </source>
</reference>
<dbReference type="AlphaFoldDB" id="A0A9D4K0D0"/>
<comment type="caution">
    <text evidence="1">The sequence shown here is derived from an EMBL/GenBank/DDBJ whole genome shotgun (WGS) entry which is preliminary data.</text>
</comment>